<organism evidence="2 3">
    <name type="scientific">Granulicella mallensis</name>
    <dbReference type="NCBI Taxonomy" id="940614"/>
    <lineage>
        <taxon>Bacteria</taxon>
        <taxon>Pseudomonadati</taxon>
        <taxon>Acidobacteriota</taxon>
        <taxon>Terriglobia</taxon>
        <taxon>Terriglobales</taxon>
        <taxon>Acidobacteriaceae</taxon>
        <taxon>Granulicella</taxon>
    </lineage>
</organism>
<dbReference type="InterPro" id="IPR018647">
    <property type="entry name" value="SLFN_3-like_DNA/RNA_helicase"/>
</dbReference>
<protein>
    <recommendedName>
        <fullName evidence="1">Schlafen group 3-like DNA/RNA helicase domain-containing protein</fullName>
    </recommendedName>
</protein>
<evidence type="ECO:0000259" key="1">
    <source>
        <dbReference type="Pfam" id="PF09848"/>
    </source>
</evidence>
<dbReference type="EMBL" id="JACHIO010000024">
    <property type="protein sequence ID" value="MBB5066122.1"/>
    <property type="molecule type" value="Genomic_DNA"/>
</dbReference>
<sequence>MLGLLTLGYANQGFTDLSTAQILTWSRDYETLQSSLGDVVRSDKSAGNWNLLLEFAIPRKEKRIDVVLLIASTIVILEFKTGALSSTDVSQVEEYALLLHYFHAASHRRKIISLLVGANGVPWSQEEQAELAFEETPRYWIPRVQMLSREQLGECLLYLSRDVSDAPQIIGSSWEIAAYQPVPSIIDAARSLQMGLKIGEIARSEAAQHDIEDLTSYLLQAVDSARKNRRRAIFFVTGVPGSGKTLVGLNLAYSEKSGENAIHFMSGNGPLVLVLQEVLKRFQMGRGHRALDAKIQAKTLIENVHVFARTYTDELAGQVPSNHVVIFDEAQRAWDKTQNLRKFKRDYSEPEMLLRIMERHEDWAVIIALVGGGQEINSGEAGLAEWGRSLANSNKAWEVFSSPVGLDGGEAVAGGRLGDLIVSADCHVDPRLHLNVSLRSLRAERFATWANFVLEGNATAAYALNIGRFFPLFMTRDLNQTRELLRKQAFGGSRYGLVGSSSAARLRAEGLEPDSSFHANYKWEHWYLAASTDVRSSSQLEVFATEFEIQGLELDWVGLCWGGDMVWSERQSEWLLRQFSHKERSSWSVMKNEARRLYRKNAYRVLLTRARQGLVIYVPKGNATDSTQTPADFDTTAEFLIRCGVKQIEG</sequence>
<dbReference type="AlphaFoldDB" id="A0A7W8EBS5"/>
<accession>A0A7W8EBS5</accession>
<proteinExistence type="predicted"/>
<dbReference type="Pfam" id="PF09848">
    <property type="entry name" value="SLFN-g3_helicase"/>
    <property type="match status" value="1"/>
</dbReference>
<comment type="caution">
    <text evidence="2">The sequence shown here is derived from an EMBL/GenBank/DDBJ whole genome shotgun (WGS) entry which is preliminary data.</text>
</comment>
<dbReference type="Proteomes" id="UP000584867">
    <property type="component" value="Unassembled WGS sequence"/>
</dbReference>
<dbReference type="SUPFAM" id="SSF52540">
    <property type="entry name" value="P-loop containing nucleoside triphosphate hydrolases"/>
    <property type="match status" value="1"/>
</dbReference>
<gene>
    <name evidence="2" type="ORF">HDF15_004496</name>
</gene>
<feature type="domain" description="Schlafen group 3-like DNA/RNA helicase" evidence="1">
    <location>
        <begin position="231"/>
        <end position="619"/>
    </location>
</feature>
<reference evidence="2 3" key="1">
    <citation type="submission" date="2020-08" db="EMBL/GenBank/DDBJ databases">
        <title>Genomic Encyclopedia of Type Strains, Phase IV (KMG-V): Genome sequencing to study the core and pangenomes of soil and plant-associated prokaryotes.</title>
        <authorList>
            <person name="Whitman W."/>
        </authorList>
    </citation>
    <scope>NUCLEOTIDE SEQUENCE [LARGE SCALE GENOMIC DNA]</scope>
    <source>
        <strain evidence="2 3">X5P3</strain>
    </source>
</reference>
<evidence type="ECO:0000313" key="3">
    <source>
        <dbReference type="Proteomes" id="UP000584867"/>
    </source>
</evidence>
<evidence type="ECO:0000313" key="2">
    <source>
        <dbReference type="EMBL" id="MBB5066122.1"/>
    </source>
</evidence>
<dbReference type="RefSeq" id="WP_184259398.1">
    <property type="nucleotide sequence ID" value="NZ_JACHIO010000024.1"/>
</dbReference>
<dbReference type="InterPro" id="IPR027417">
    <property type="entry name" value="P-loop_NTPase"/>
</dbReference>
<dbReference type="Gene3D" id="3.40.50.300">
    <property type="entry name" value="P-loop containing nucleotide triphosphate hydrolases"/>
    <property type="match status" value="1"/>
</dbReference>
<name>A0A7W8EBS5_9BACT</name>